<dbReference type="SUPFAM" id="SSF50249">
    <property type="entry name" value="Nucleic acid-binding proteins"/>
    <property type="match status" value="1"/>
</dbReference>
<dbReference type="GO" id="GO:0003723">
    <property type="term" value="F:RNA binding"/>
    <property type="evidence" value="ECO:0007669"/>
    <property type="project" value="UniProtKB-KW"/>
</dbReference>
<dbReference type="InterPro" id="IPR026699">
    <property type="entry name" value="Exosome_RNA_bind1/RRP40/RRP4"/>
</dbReference>
<dbReference type="GO" id="GO:0000177">
    <property type="term" value="C:cytoplasmic exosome (RNase complex)"/>
    <property type="evidence" value="ECO:0007669"/>
    <property type="project" value="TreeGrafter"/>
</dbReference>
<sequence length="319" mass="33205">MSTAPSADKEVQELVPMRTHVCLPGDPVLLVGPGATVAVGGGLRQQGHALLALYCAPAQRRPHPQHADVPQYTLASPACRTYVPQAGDPVVAHVVRRAGQHYYMCYIAAGTLAYLDAQAFDGATKASCPRLQEGDVVYAYVKPRTSSYMDGSGGDDAGAAPVSEVELSCMAAGVGLPPKAWTSGEAVFGPLDGGQVIAVALPYARSLLTPAAGAGGKRGRDDAERGVEASYLLGALGHHAAFEACVGMNGLVWVRGAEDAKDPTAGTRRTAAVCACLTEGQADRTKLEFDVRVQSYFAVRAKKREAPKVEGEEVAAEGS</sequence>
<proteinExistence type="predicted"/>
<organism evidence="3 4">
    <name type="scientific">Strigomonas culicis</name>
    <dbReference type="NCBI Taxonomy" id="28005"/>
    <lineage>
        <taxon>Eukaryota</taxon>
        <taxon>Discoba</taxon>
        <taxon>Euglenozoa</taxon>
        <taxon>Kinetoplastea</taxon>
        <taxon>Metakinetoplastina</taxon>
        <taxon>Trypanosomatida</taxon>
        <taxon>Trypanosomatidae</taxon>
        <taxon>Strigomonadinae</taxon>
        <taxon>Strigomonas</taxon>
    </lineage>
</organism>
<dbReference type="SUPFAM" id="SSF54791">
    <property type="entry name" value="Eukaryotic type KH-domain (KH-domain type I)"/>
    <property type="match status" value="1"/>
</dbReference>
<reference evidence="3 4" key="1">
    <citation type="journal article" date="2013" name="PLoS ONE">
        <title>Predicting the Proteins of Angomonas deanei, Strigomonas culicis and Their Respective Endosymbionts Reveals New Aspects of the Trypanosomatidae Family.</title>
        <authorList>
            <person name="Motta M.C."/>
            <person name="Martins A.C."/>
            <person name="de Souza S.S."/>
            <person name="Catta-Preta C.M."/>
            <person name="Silva R."/>
            <person name="Klein C.C."/>
            <person name="de Almeida L.G."/>
            <person name="de Lima Cunha O."/>
            <person name="Ciapina L.P."/>
            <person name="Brocchi M."/>
            <person name="Colabardini A.C."/>
            <person name="de Araujo Lima B."/>
            <person name="Machado C.R."/>
            <person name="de Almeida Soares C.M."/>
            <person name="Probst C.M."/>
            <person name="de Menezes C.B."/>
            <person name="Thompson C.E."/>
            <person name="Bartholomeu D.C."/>
            <person name="Gradia D.F."/>
            <person name="Pavoni D.P."/>
            <person name="Grisard E.C."/>
            <person name="Fantinatti-Garboggini F."/>
            <person name="Marchini F.K."/>
            <person name="Rodrigues-Luiz G.F."/>
            <person name="Wagner G."/>
            <person name="Goldman G.H."/>
            <person name="Fietto J.L."/>
            <person name="Elias M.C."/>
            <person name="Goldman M.H."/>
            <person name="Sagot M.F."/>
            <person name="Pereira M."/>
            <person name="Stoco P.H."/>
            <person name="de Mendonca-Neto R.P."/>
            <person name="Teixeira S.M."/>
            <person name="Maciel T.E."/>
            <person name="de Oliveira Mendes T.A."/>
            <person name="Urmenyi T.P."/>
            <person name="de Souza W."/>
            <person name="Schenkman S."/>
            <person name="de Vasconcelos A.T."/>
        </authorList>
    </citation>
    <scope>NUCLEOTIDE SEQUENCE [LARGE SCALE GENOMIC DNA]</scope>
</reference>
<dbReference type="GO" id="GO:0071051">
    <property type="term" value="P:poly(A)-dependent snoRNA 3'-end processing"/>
    <property type="evidence" value="ECO:0007669"/>
    <property type="project" value="TreeGrafter"/>
</dbReference>
<dbReference type="GO" id="GO:0000467">
    <property type="term" value="P:exonucleolytic trimming to generate mature 3'-end of 5.8S rRNA from tricistronic rRNA transcript (SSU-rRNA, 5.8S rRNA, LSU-rRNA)"/>
    <property type="evidence" value="ECO:0007669"/>
    <property type="project" value="TreeGrafter"/>
</dbReference>
<name>S9UXE0_9TRYP</name>
<dbReference type="InterPro" id="IPR036612">
    <property type="entry name" value="KH_dom_type_1_sf"/>
</dbReference>
<evidence type="ECO:0000256" key="2">
    <source>
        <dbReference type="ARBA" id="ARBA00022884"/>
    </source>
</evidence>
<dbReference type="GO" id="GO:0000176">
    <property type="term" value="C:nuclear exosome (RNase complex)"/>
    <property type="evidence" value="ECO:0007669"/>
    <property type="project" value="TreeGrafter"/>
</dbReference>
<accession>S9UXE0</accession>
<dbReference type="OrthoDB" id="340500at2759"/>
<dbReference type="PANTHER" id="PTHR21321">
    <property type="entry name" value="PNAS-3 RELATED"/>
    <property type="match status" value="1"/>
</dbReference>
<evidence type="ECO:0000313" key="3">
    <source>
        <dbReference type="EMBL" id="EPY33528.1"/>
    </source>
</evidence>
<dbReference type="Gene3D" id="2.40.50.140">
    <property type="entry name" value="Nucleic acid-binding proteins"/>
    <property type="match status" value="1"/>
</dbReference>
<dbReference type="GO" id="GO:0071034">
    <property type="term" value="P:CUT catabolic process"/>
    <property type="evidence" value="ECO:0007669"/>
    <property type="project" value="TreeGrafter"/>
</dbReference>
<dbReference type="Pfam" id="PF21262">
    <property type="entry name" value="RRP40_S1"/>
    <property type="match status" value="1"/>
</dbReference>
<keyword evidence="4" id="KW-1185">Reference proteome</keyword>
<comment type="caution">
    <text evidence="3">The sequence shown here is derived from an EMBL/GenBank/DDBJ whole genome shotgun (WGS) entry which is preliminary data.</text>
</comment>
<dbReference type="GO" id="GO:0034475">
    <property type="term" value="P:U4 snRNA 3'-end processing"/>
    <property type="evidence" value="ECO:0007669"/>
    <property type="project" value="TreeGrafter"/>
</dbReference>
<protein>
    <submittedName>
        <fullName evidence="3">Exosome complex component RRP40</fullName>
    </submittedName>
</protein>
<dbReference type="InterPro" id="IPR012340">
    <property type="entry name" value="NA-bd_OB-fold"/>
</dbReference>
<dbReference type="GO" id="GO:0071035">
    <property type="term" value="P:nuclear polyadenylation-dependent rRNA catabolic process"/>
    <property type="evidence" value="ECO:0007669"/>
    <property type="project" value="TreeGrafter"/>
</dbReference>
<evidence type="ECO:0000256" key="1">
    <source>
        <dbReference type="ARBA" id="ARBA00022835"/>
    </source>
</evidence>
<keyword evidence="1" id="KW-0271">Exosome</keyword>
<dbReference type="EMBL" id="ATMH01002173">
    <property type="protein sequence ID" value="EPY33528.1"/>
    <property type="molecule type" value="Genomic_DNA"/>
</dbReference>
<dbReference type="GO" id="GO:0071038">
    <property type="term" value="P:TRAMP-dependent tRNA surveillance pathway"/>
    <property type="evidence" value="ECO:0007669"/>
    <property type="project" value="TreeGrafter"/>
</dbReference>
<dbReference type="PANTHER" id="PTHR21321:SF1">
    <property type="entry name" value="EXOSOME COMPLEX COMPONENT RRP40"/>
    <property type="match status" value="1"/>
</dbReference>
<dbReference type="AlphaFoldDB" id="S9UXE0"/>
<keyword evidence="2" id="KW-0694">RNA-binding</keyword>
<gene>
    <name evidence="3" type="ORF">STCU_02173</name>
</gene>
<evidence type="ECO:0000313" key="4">
    <source>
        <dbReference type="Proteomes" id="UP000015354"/>
    </source>
</evidence>
<dbReference type="Gene3D" id="3.30.1370.10">
    <property type="entry name" value="K Homology domain, type 1"/>
    <property type="match status" value="1"/>
</dbReference>
<dbReference type="Proteomes" id="UP000015354">
    <property type="component" value="Unassembled WGS sequence"/>
</dbReference>